<dbReference type="GO" id="GO:0016746">
    <property type="term" value="F:acyltransferase activity"/>
    <property type="evidence" value="ECO:0007669"/>
    <property type="project" value="UniProtKB-KW"/>
</dbReference>
<dbReference type="Proteomes" id="UP000005442">
    <property type="component" value="Chromosome"/>
</dbReference>
<protein>
    <submittedName>
        <fullName evidence="5">Acetyl-CoA acetyltransferase</fullName>
    </submittedName>
</protein>
<organism evidence="5 6">
    <name type="scientific">Mycolicibacterium rhodesiae (strain NBB3)</name>
    <name type="common">Mycobacterium rhodesiae</name>
    <dbReference type="NCBI Taxonomy" id="710685"/>
    <lineage>
        <taxon>Bacteria</taxon>
        <taxon>Bacillati</taxon>
        <taxon>Actinomycetota</taxon>
        <taxon>Actinomycetes</taxon>
        <taxon>Mycobacteriales</taxon>
        <taxon>Mycobacteriaceae</taxon>
        <taxon>Mycolicibacterium</taxon>
    </lineage>
</organism>
<dbReference type="AlphaFoldDB" id="G8RPV8"/>
<dbReference type="InterPro" id="IPR016039">
    <property type="entry name" value="Thiolase-like"/>
</dbReference>
<evidence type="ECO:0000259" key="4">
    <source>
        <dbReference type="Pfam" id="PF18313"/>
    </source>
</evidence>
<dbReference type="PANTHER" id="PTHR18919">
    <property type="entry name" value="ACETYL-COA C-ACYLTRANSFERASE"/>
    <property type="match status" value="1"/>
</dbReference>
<proteinExistence type="inferred from homology"/>
<dbReference type="PANTHER" id="PTHR18919:SF139">
    <property type="entry name" value="THIOLASE-LIKE PROTEIN TYPE 1 ADDITIONAL C-TERMINAL DOMAIN-CONTAINING PROTEIN"/>
    <property type="match status" value="1"/>
</dbReference>
<feature type="domain" description="Thiolase-like protein type 1 additional C-terminal" evidence="4">
    <location>
        <begin position="434"/>
        <end position="513"/>
    </location>
</feature>
<dbReference type="Gene3D" id="3.40.47.10">
    <property type="match status" value="1"/>
</dbReference>
<evidence type="ECO:0000256" key="1">
    <source>
        <dbReference type="ARBA" id="ARBA00010982"/>
    </source>
</evidence>
<dbReference type="eggNOG" id="COG0183">
    <property type="taxonomic scope" value="Bacteria"/>
</dbReference>
<sequence>MTPSGSSRERSSVDPRTPVLVGVGQFTERIDDPSYRGMSAVDLATAAVQAALDDTGVDTGALAKAIEVFVGLRQFEICTPFEKPPLGCSDNYLRSVALRVGADPARAVLEPIGGNGPQKLVNEFAAAIAAGDIEVALILGSENGSTLRTFARRDDKPDHSETVGGQLEDRGYGFEQYMSEYTATHGLTGAPVQYGLLDNARRARLGISVDDYRRKMAELFSPFSKVAAKNPFSSSPVERTVDELITVTDDNRMICDPYPRLMVARDQVNQGAAAVLMSVGAARRLGVAEDKWVYIRGHADQVEQDLLDRVDVSVSYSAKQAVAEALRVAGIDIDDVATFDLYSCFPFPVFTVLDEFGLAPDDPRGFTLTGGLPYFGGPGNSYSLHGIAETVAEMRDRPGAFGLVGANGGVMSKYSVGVYSTEPADWVADRSKALQEDIAALPTVPVTRNAEGRGTIETYSVRYDWPVTTGVIIGRLDADGSRFMALTEDTDLVALMTDGDPIGAAISVTSHGKKNTASPA</sequence>
<dbReference type="SUPFAM" id="SSF53901">
    <property type="entry name" value="Thiolase-like"/>
    <property type="match status" value="2"/>
</dbReference>
<accession>G8RPV8</accession>
<name>G8RPV8_MYCRN</name>
<dbReference type="STRING" id="710685.MycrhN_3317"/>
<gene>
    <name evidence="5" type="ordered locus">MycrhN_3317</name>
</gene>
<evidence type="ECO:0000256" key="3">
    <source>
        <dbReference type="ARBA" id="ARBA00023315"/>
    </source>
</evidence>
<dbReference type="OrthoDB" id="4470569at2"/>
<dbReference type="Pfam" id="PF18313">
    <property type="entry name" value="TLP1_add_C"/>
    <property type="match status" value="1"/>
</dbReference>
<evidence type="ECO:0000313" key="6">
    <source>
        <dbReference type="Proteomes" id="UP000005442"/>
    </source>
</evidence>
<dbReference type="RefSeq" id="WP_014211598.1">
    <property type="nucleotide sequence ID" value="NC_016604.1"/>
</dbReference>
<keyword evidence="3" id="KW-0012">Acyltransferase</keyword>
<dbReference type="InterPro" id="IPR040771">
    <property type="entry name" value="TLP1_add_C"/>
</dbReference>
<keyword evidence="6" id="KW-1185">Reference proteome</keyword>
<dbReference type="NCBIfam" id="NF006105">
    <property type="entry name" value="PRK08257.1-4"/>
    <property type="match status" value="1"/>
</dbReference>
<dbReference type="KEGG" id="mrh:MycrhN_3317"/>
<keyword evidence="2 5" id="KW-0808">Transferase</keyword>
<dbReference type="Gene3D" id="2.40.50.840">
    <property type="match status" value="1"/>
</dbReference>
<comment type="similarity">
    <text evidence="1">Belongs to the thiolase-like superfamily. Thiolase family.</text>
</comment>
<evidence type="ECO:0000313" key="5">
    <source>
        <dbReference type="EMBL" id="AEV73842.1"/>
    </source>
</evidence>
<evidence type="ECO:0000256" key="2">
    <source>
        <dbReference type="ARBA" id="ARBA00022679"/>
    </source>
</evidence>
<reference evidence="5 6" key="1">
    <citation type="submission" date="2011-12" db="EMBL/GenBank/DDBJ databases">
        <title>Complete sequence of Mycobacterium rhodesiae NBB3.</title>
        <authorList>
            <consortium name="US DOE Joint Genome Institute"/>
            <person name="Lucas S."/>
            <person name="Han J."/>
            <person name="Lapidus A."/>
            <person name="Cheng J.-F."/>
            <person name="Goodwin L."/>
            <person name="Pitluck S."/>
            <person name="Peters L."/>
            <person name="Mikhailova N."/>
            <person name="Gu W."/>
            <person name="Detter J.C."/>
            <person name="Han C."/>
            <person name="Tapia R."/>
            <person name="Land M."/>
            <person name="Hauser L."/>
            <person name="Kyrpides N."/>
            <person name="Ivanova N."/>
            <person name="Pagani I."/>
            <person name="Mattes T."/>
            <person name="Holmes A."/>
            <person name="Rutledge P."/>
            <person name="Paulsen I."/>
            <person name="Coleman N."/>
            <person name="Woyke T."/>
        </authorList>
    </citation>
    <scope>NUCLEOTIDE SEQUENCE [LARGE SCALE GENOMIC DNA]</scope>
    <source>
        <strain evidence="5 6">NBB3</strain>
    </source>
</reference>
<dbReference type="EMBL" id="CP003169">
    <property type="protein sequence ID" value="AEV73842.1"/>
    <property type="molecule type" value="Genomic_DNA"/>
</dbReference>
<dbReference type="PATRIC" id="fig|710685.3.peg.3326"/>
<dbReference type="HOGENOM" id="CLU_026848_1_0_11"/>